<dbReference type="AlphaFoldDB" id="A0A5C4LIP3"/>
<dbReference type="RefSeq" id="WP_139035027.1">
    <property type="nucleotide sequence ID" value="NZ_VDDA01000003.1"/>
</dbReference>
<dbReference type="InterPro" id="IPR043519">
    <property type="entry name" value="NT_sf"/>
</dbReference>
<dbReference type="SUPFAM" id="SSF81301">
    <property type="entry name" value="Nucleotidyltransferase"/>
    <property type="match status" value="1"/>
</dbReference>
<evidence type="ECO:0000313" key="1">
    <source>
        <dbReference type="EMBL" id="TNC14111.1"/>
    </source>
</evidence>
<dbReference type="Pfam" id="PF10706">
    <property type="entry name" value="Aminoglyc_resit"/>
    <property type="match status" value="1"/>
</dbReference>
<organism evidence="1 2">
    <name type="scientific">Methylobacterium terricola</name>
    <dbReference type="NCBI Taxonomy" id="2583531"/>
    <lineage>
        <taxon>Bacteria</taxon>
        <taxon>Pseudomonadati</taxon>
        <taxon>Pseudomonadota</taxon>
        <taxon>Alphaproteobacteria</taxon>
        <taxon>Hyphomicrobiales</taxon>
        <taxon>Methylobacteriaceae</taxon>
        <taxon>Methylobacterium</taxon>
    </lineage>
</organism>
<dbReference type="Proteomes" id="UP000305267">
    <property type="component" value="Unassembled WGS sequence"/>
</dbReference>
<sequence>MSPLDDEAWDAWSPHELGRRLREASLPWYVAGGWALDVWHGRQTRQHEDLEFVVIRDDAHHFRAILRDLDFFTVKDGIIEYLPPSAAPPSDVWQLWGGDMRQGCWRVDMMMEPGTPDLWIYKRDQTIRMARSDAIRVSETGIPYLSPVHVMLFKAKHRREKDREDFNLCLTKFSNKDRAQFIELMSELHPGHEWLEKLKIRS</sequence>
<gene>
    <name evidence="1" type="ORF">FF100_07955</name>
</gene>
<comment type="caution">
    <text evidence="1">The sequence shown here is derived from an EMBL/GenBank/DDBJ whole genome shotgun (WGS) entry which is preliminary data.</text>
</comment>
<dbReference type="OrthoDB" id="9800567at2"/>
<accession>A0A5C4LIP3</accession>
<name>A0A5C4LIP3_9HYPH</name>
<protein>
    <submittedName>
        <fullName evidence="1">Amino acid transporter</fullName>
    </submittedName>
</protein>
<proteinExistence type="predicted"/>
<dbReference type="Gene3D" id="3.30.460.40">
    <property type="match status" value="1"/>
</dbReference>
<keyword evidence="2" id="KW-1185">Reference proteome</keyword>
<evidence type="ECO:0000313" key="2">
    <source>
        <dbReference type="Proteomes" id="UP000305267"/>
    </source>
</evidence>
<dbReference type="InterPro" id="IPR019646">
    <property type="entry name" value="Aminoglyc_AdlTrfase"/>
</dbReference>
<dbReference type="EMBL" id="VDDA01000003">
    <property type="protein sequence ID" value="TNC14111.1"/>
    <property type="molecule type" value="Genomic_DNA"/>
</dbReference>
<reference evidence="1 2" key="1">
    <citation type="submission" date="2019-06" db="EMBL/GenBank/DDBJ databases">
        <title>Genome of Methylobacterium sp. 17Sr1-39.</title>
        <authorList>
            <person name="Seo T."/>
        </authorList>
    </citation>
    <scope>NUCLEOTIDE SEQUENCE [LARGE SCALE GENOMIC DNA]</scope>
    <source>
        <strain evidence="1 2">17Sr1-39</strain>
    </source>
</reference>